<protein>
    <submittedName>
        <fullName evidence="1">Nitrate reductase molybdenum cofactor assembly chaperone</fullName>
        <ecNumber evidence="1">1.7.99.4</ecNumber>
    </submittedName>
</protein>
<dbReference type="GO" id="GO:0051082">
    <property type="term" value="F:unfolded protein binding"/>
    <property type="evidence" value="ECO:0007669"/>
    <property type="project" value="InterPro"/>
</dbReference>
<accession>A0A1L9G3P9</accession>
<comment type="caution">
    <text evidence="1">The sequence shown here is derived from an EMBL/GenBank/DDBJ whole genome shotgun (WGS) entry which is preliminary data.</text>
</comment>
<dbReference type="AlphaFoldDB" id="A0A1L9G3P9"/>
<dbReference type="GO" id="GO:0016530">
    <property type="term" value="F:metallochaperone activity"/>
    <property type="evidence" value="ECO:0007669"/>
    <property type="project" value="TreeGrafter"/>
</dbReference>
<dbReference type="EMBL" id="CADDAV010000008">
    <property type="protein sequence ID" value="CAB0587972.1"/>
    <property type="molecule type" value="Genomic_DNA"/>
</dbReference>
<dbReference type="EC" id="1.7.99.4" evidence="1"/>
<evidence type="ECO:0000313" key="2">
    <source>
        <dbReference type="Proteomes" id="UP000480222"/>
    </source>
</evidence>
<dbReference type="PANTHER" id="PTHR43680:SF2">
    <property type="entry name" value="NITRATE REDUCTASE MOLYBDENUM COFACTOR ASSEMBLY CHAPERONE NARJ"/>
    <property type="match status" value="1"/>
</dbReference>
<dbReference type="Gene3D" id="1.10.3480.10">
    <property type="entry name" value="TorD-like"/>
    <property type="match status" value="1"/>
</dbReference>
<name>A0A1L9G3P9_CORDP</name>
<proteinExistence type="predicted"/>
<dbReference type="NCBIfam" id="TIGR00684">
    <property type="entry name" value="narJ"/>
    <property type="match status" value="1"/>
</dbReference>
<dbReference type="Pfam" id="PF02613">
    <property type="entry name" value="Nitrate_red_del"/>
    <property type="match status" value="1"/>
</dbReference>
<dbReference type="Proteomes" id="UP000480222">
    <property type="component" value="Unassembled WGS sequence"/>
</dbReference>
<dbReference type="InterPro" id="IPR020945">
    <property type="entry name" value="DMSO/NO3_reduct_chaperone"/>
</dbReference>
<gene>
    <name evidence="1" type="ORF">CIP107547_00602</name>
</gene>
<reference evidence="1 2" key="1">
    <citation type="submission" date="2020-02" db="EMBL/GenBank/DDBJ databases">
        <authorList>
            <person name="Brisse S."/>
        </authorList>
    </citation>
    <scope>NUCLEOTIDE SEQUENCE [LARGE SCALE GENOMIC DNA]</scope>
    <source>
        <strain evidence="1">CIP107547</strain>
    </source>
</reference>
<dbReference type="GO" id="GO:0051131">
    <property type="term" value="P:chaperone-mediated protein complex assembly"/>
    <property type="evidence" value="ECO:0007669"/>
    <property type="project" value="InterPro"/>
</dbReference>
<organism evidence="1 2">
    <name type="scientific">Corynebacterium diphtheriae</name>
    <dbReference type="NCBI Taxonomy" id="1717"/>
    <lineage>
        <taxon>Bacteria</taxon>
        <taxon>Bacillati</taxon>
        <taxon>Actinomycetota</taxon>
        <taxon>Actinomycetes</taxon>
        <taxon>Mycobacteriales</taxon>
        <taxon>Corynebacteriaceae</taxon>
        <taxon>Corynebacterium</taxon>
    </lineage>
</organism>
<dbReference type="SUPFAM" id="SSF89155">
    <property type="entry name" value="TorD-like"/>
    <property type="match status" value="1"/>
</dbReference>
<evidence type="ECO:0000313" key="1">
    <source>
        <dbReference type="EMBL" id="CAB0587972.1"/>
    </source>
</evidence>
<sequence length="225" mass="24896">MRTHTGVVPTPTHRVVMSDEQRRTVFMAASLLLDYPDERWDSICRAVADECASLPSSIKPLFDSFLTHAGALNQRGMEEHYVECFDQRRRCSLYLSYYAVGDTRQRGAAILAFQEALETLGFFLDREELPDHLCVVLEVAAKAADKAHQVATDMLAAHRDGIEVLRVALEHSGSVYAPIIQAVCAALPEIDEQTRANFVDLITSGPPTELIGIETPLPFPLATNV</sequence>
<dbReference type="GO" id="GO:0042128">
    <property type="term" value="P:nitrate assimilation"/>
    <property type="evidence" value="ECO:0007669"/>
    <property type="project" value="TreeGrafter"/>
</dbReference>
<dbReference type="PANTHER" id="PTHR43680">
    <property type="entry name" value="NITRATE REDUCTASE MOLYBDENUM COFACTOR ASSEMBLY CHAPERONE"/>
    <property type="match status" value="1"/>
</dbReference>
<keyword evidence="1" id="KW-0560">Oxidoreductase</keyword>
<dbReference type="InterPro" id="IPR036411">
    <property type="entry name" value="TorD-like_sf"/>
</dbReference>
<dbReference type="InterPro" id="IPR003765">
    <property type="entry name" value="NO3_reductase_chaperone_NarJ"/>
</dbReference>
<dbReference type="GO" id="GO:0016491">
    <property type="term" value="F:oxidoreductase activity"/>
    <property type="evidence" value="ECO:0007669"/>
    <property type="project" value="UniProtKB-KW"/>
</dbReference>
<dbReference type="RefSeq" id="WP_014302922.1">
    <property type="nucleotide sequence ID" value="NZ_CASCJD010000002.1"/>
</dbReference>